<feature type="zinc finger region" description="C3H1-type" evidence="1">
    <location>
        <begin position="63"/>
        <end position="85"/>
    </location>
</feature>
<evidence type="ECO:0000313" key="5">
    <source>
        <dbReference type="Proteomes" id="UP000007350"/>
    </source>
</evidence>
<keyword evidence="5" id="KW-1185">Reference proteome</keyword>
<accession>K2NJT4</accession>
<feature type="region of interest" description="Disordered" evidence="2">
    <location>
        <begin position="384"/>
        <end position="418"/>
    </location>
</feature>
<dbReference type="EMBL" id="AHKC01000412">
    <property type="protein sequence ID" value="EKF39680.1"/>
    <property type="molecule type" value="Genomic_DNA"/>
</dbReference>
<keyword evidence="1" id="KW-0862">Zinc</keyword>
<feature type="zinc finger region" description="C3H1-type" evidence="1">
    <location>
        <begin position="185"/>
        <end position="212"/>
    </location>
</feature>
<feature type="region of interest" description="Disordered" evidence="2">
    <location>
        <begin position="1"/>
        <end position="21"/>
    </location>
</feature>
<dbReference type="InterPro" id="IPR000571">
    <property type="entry name" value="Znf_CCCH"/>
</dbReference>
<evidence type="ECO:0000313" key="4">
    <source>
        <dbReference type="EMBL" id="EKF39680.1"/>
    </source>
</evidence>
<name>K2NJT4_TRYCR</name>
<organism evidence="4 5">
    <name type="scientific">Trypanosoma cruzi marinkellei</name>
    <dbReference type="NCBI Taxonomy" id="85056"/>
    <lineage>
        <taxon>Eukaryota</taxon>
        <taxon>Discoba</taxon>
        <taxon>Euglenozoa</taxon>
        <taxon>Kinetoplastea</taxon>
        <taxon>Metakinetoplastina</taxon>
        <taxon>Trypanosomatida</taxon>
        <taxon>Trypanosomatidae</taxon>
        <taxon>Trypanosoma</taxon>
        <taxon>Schizotrypanum</taxon>
    </lineage>
</organism>
<keyword evidence="1" id="KW-0863">Zinc-finger</keyword>
<dbReference type="PANTHER" id="PTHR37035">
    <property type="entry name" value="C3H1-TYPE DOMAIN-CONTAINING PROTEIN-RELATED"/>
    <property type="match status" value="1"/>
</dbReference>
<keyword evidence="1" id="KW-0479">Metal-binding</keyword>
<protein>
    <recommendedName>
        <fullName evidence="3">C3H1-type domain-containing protein</fullName>
    </recommendedName>
</protein>
<feature type="region of interest" description="Disordered" evidence="2">
    <location>
        <begin position="309"/>
        <end position="331"/>
    </location>
</feature>
<sequence length="442" mass="48547">MLTPEKNSENTSDLMKGGSRHLSKRADGTLCMVVVDPATRKLLIPCNCIYATRAQQRATIPSLCQLFLHGRCRQGAQCHQVHASLDAVLALRSRVGKLPWCCTLHGDTDHASVLNERSWLSKVVLYVPEVSFEGGYIPLSRISYTVALQRILKEKSDRTISERREDGTNGENVMRSENSRLVIDASDQSLCRLHIFDRCRYAEECRFLHLCKEVTASSCTSQGHEGTHSVFKSHHNTSVFTAISRQQQLRGYPIHCSKNEPMLGDEYSLPLPLAPNKSWKSSADSSWSVHCQSKVPGTNEMGKTRTAMMTQSRMQSNSAPKTPEGSFSAAAAESSVQGLSYSETNYNMASSSSDPGLLLSVTSPTACVRRVSPSIKISLSLYGSDADMDNDRPTGDDLPLSSSTEVSSRHPVASGGGVLRRHWQHNPYSNTPLLWLEGGGTV</sequence>
<dbReference type="Proteomes" id="UP000007350">
    <property type="component" value="Unassembled WGS sequence"/>
</dbReference>
<feature type="domain" description="C3H1-type" evidence="3">
    <location>
        <begin position="185"/>
        <end position="212"/>
    </location>
</feature>
<gene>
    <name evidence="4" type="ORF">MOQ_000088</name>
</gene>
<feature type="domain" description="C3H1-type" evidence="3">
    <location>
        <begin position="63"/>
        <end position="85"/>
    </location>
</feature>
<dbReference type="InterPro" id="IPR053125">
    <property type="entry name" value="RNA-bd_mRNA_stabilization_reg"/>
</dbReference>
<comment type="caution">
    <text evidence="4">The sequence shown here is derived from an EMBL/GenBank/DDBJ whole genome shotgun (WGS) entry which is preliminary data.</text>
</comment>
<dbReference type="OrthoDB" id="260236at2759"/>
<proteinExistence type="predicted"/>
<dbReference type="PROSITE" id="PS50103">
    <property type="entry name" value="ZF_C3H1"/>
    <property type="match status" value="2"/>
</dbReference>
<feature type="compositionally biased region" description="Polar residues" evidence="2">
    <location>
        <begin position="309"/>
        <end position="320"/>
    </location>
</feature>
<reference evidence="4 5" key="1">
    <citation type="journal article" date="2012" name="BMC Genomics">
        <title>Comparative genomic analysis of human infective Trypanosoma cruzi lineages with the bat-restricted subspecies T. cruzi marinkellei.</title>
        <authorList>
            <person name="Franzen O."/>
            <person name="Talavera-Lopez C."/>
            <person name="Ochaya S."/>
            <person name="Butler C.E."/>
            <person name="Messenger L.A."/>
            <person name="Lewis M.D."/>
            <person name="Llewellyn M.S."/>
            <person name="Marinkelle C.J."/>
            <person name="Tyler K.M."/>
            <person name="Miles M.A."/>
            <person name="Andersson B."/>
        </authorList>
    </citation>
    <scope>NUCLEOTIDE SEQUENCE [LARGE SCALE GENOMIC DNA]</scope>
    <source>
        <strain evidence="4 5">B7</strain>
    </source>
</reference>
<evidence type="ECO:0000256" key="1">
    <source>
        <dbReference type="PROSITE-ProRule" id="PRU00723"/>
    </source>
</evidence>
<evidence type="ECO:0000256" key="2">
    <source>
        <dbReference type="SAM" id="MobiDB-lite"/>
    </source>
</evidence>
<dbReference type="PANTHER" id="PTHR37035:SF6">
    <property type="entry name" value="RNA-BINDING PROTEIN ZCH321"/>
    <property type="match status" value="1"/>
</dbReference>
<evidence type="ECO:0000259" key="3">
    <source>
        <dbReference type="PROSITE" id="PS50103"/>
    </source>
</evidence>
<dbReference type="GO" id="GO:0008270">
    <property type="term" value="F:zinc ion binding"/>
    <property type="evidence" value="ECO:0007669"/>
    <property type="project" value="UniProtKB-KW"/>
</dbReference>
<dbReference type="AlphaFoldDB" id="K2NJT4"/>